<dbReference type="STRING" id="946122.A0A0C2WH88"/>
<feature type="compositionally biased region" description="Basic and acidic residues" evidence="13">
    <location>
        <begin position="473"/>
        <end position="482"/>
    </location>
</feature>
<dbReference type="PANTHER" id="PTHR23240">
    <property type="entry name" value="DNA CROSS-LINK REPAIR PROTEIN PSO2/SNM1-RELATED"/>
    <property type="match status" value="1"/>
</dbReference>
<evidence type="ECO:0000256" key="8">
    <source>
        <dbReference type="ARBA" id="ARBA00023172"/>
    </source>
</evidence>
<keyword evidence="4" id="KW-0255">Endonuclease</keyword>
<evidence type="ECO:0000256" key="1">
    <source>
        <dbReference type="ARBA" id="ARBA00004123"/>
    </source>
</evidence>
<dbReference type="GO" id="GO:0036297">
    <property type="term" value="P:interstrand cross-link repair"/>
    <property type="evidence" value="ECO:0007669"/>
    <property type="project" value="TreeGrafter"/>
</dbReference>
<dbReference type="GO" id="GO:0035312">
    <property type="term" value="F:5'-3' DNA exonuclease activity"/>
    <property type="evidence" value="ECO:0007669"/>
    <property type="project" value="TreeGrafter"/>
</dbReference>
<evidence type="ECO:0000256" key="6">
    <source>
        <dbReference type="ARBA" id="ARBA00022801"/>
    </source>
</evidence>
<name>A0A0C2WH88_AMAMK</name>
<keyword evidence="8" id="KW-0233">DNA recombination</keyword>
<evidence type="ECO:0000256" key="3">
    <source>
        <dbReference type="ARBA" id="ARBA00022722"/>
    </source>
</evidence>
<feature type="compositionally biased region" description="Acidic residues" evidence="13">
    <location>
        <begin position="483"/>
        <end position="496"/>
    </location>
</feature>
<dbReference type="AlphaFoldDB" id="A0A0C2WH88"/>
<evidence type="ECO:0000256" key="7">
    <source>
        <dbReference type="ARBA" id="ARBA00022839"/>
    </source>
</evidence>
<evidence type="ECO:0000256" key="5">
    <source>
        <dbReference type="ARBA" id="ARBA00022763"/>
    </source>
</evidence>
<dbReference type="Pfam" id="PF07522">
    <property type="entry name" value="DRMBL"/>
    <property type="match status" value="1"/>
</dbReference>
<dbReference type="InParanoid" id="A0A0C2WH88"/>
<keyword evidence="3" id="KW-0540">Nuclease</keyword>
<keyword evidence="6" id="KW-0378">Hydrolase</keyword>
<feature type="compositionally biased region" description="Basic and acidic residues" evidence="13">
    <location>
        <begin position="529"/>
        <end position="544"/>
    </location>
</feature>
<evidence type="ECO:0000313" key="16">
    <source>
        <dbReference type="Proteomes" id="UP000054549"/>
    </source>
</evidence>
<feature type="region of interest" description="Disordered" evidence="13">
    <location>
        <begin position="473"/>
        <end position="505"/>
    </location>
</feature>
<feature type="compositionally biased region" description="Polar residues" evidence="13">
    <location>
        <begin position="545"/>
        <end position="557"/>
    </location>
</feature>
<feature type="compositionally biased region" description="Basic and acidic residues" evidence="13">
    <location>
        <begin position="635"/>
        <end position="645"/>
    </location>
</feature>
<proteinExistence type="inferred from homology"/>
<dbReference type="Proteomes" id="UP000054549">
    <property type="component" value="Unassembled WGS sequence"/>
</dbReference>
<evidence type="ECO:0000259" key="14">
    <source>
        <dbReference type="Pfam" id="PF07522"/>
    </source>
</evidence>
<evidence type="ECO:0000256" key="9">
    <source>
        <dbReference type="ARBA" id="ARBA00023204"/>
    </source>
</evidence>
<feature type="domain" description="DNA repair metallo-beta-lactamase" evidence="14">
    <location>
        <begin position="281"/>
        <end position="389"/>
    </location>
</feature>
<feature type="region of interest" description="Disordered" evidence="13">
    <location>
        <begin position="522"/>
        <end position="582"/>
    </location>
</feature>
<evidence type="ECO:0000256" key="2">
    <source>
        <dbReference type="ARBA" id="ARBA00010304"/>
    </source>
</evidence>
<dbReference type="GO" id="GO:0006303">
    <property type="term" value="P:double-strand break repair via nonhomologous end joining"/>
    <property type="evidence" value="ECO:0007669"/>
    <property type="project" value="TreeGrafter"/>
</dbReference>
<accession>A0A0C2WH88</accession>
<feature type="region of interest" description="Disordered" evidence="13">
    <location>
        <begin position="635"/>
        <end position="711"/>
    </location>
</feature>
<gene>
    <name evidence="15" type="ORF">M378DRAFT_13883</name>
</gene>
<dbReference type="PANTHER" id="PTHR23240:SF8">
    <property type="entry name" value="PROTEIN ARTEMIS"/>
    <property type="match status" value="1"/>
</dbReference>
<keyword evidence="5" id="KW-0227">DNA damage</keyword>
<keyword evidence="9" id="KW-0234">DNA repair</keyword>
<evidence type="ECO:0000256" key="4">
    <source>
        <dbReference type="ARBA" id="ARBA00022759"/>
    </source>
</evidence>
<sequence length="857" mass="97388">MPGPGTPFNSFALPYHIRVDAFTQLPSTEKQPAIHLLTHTHADHLTGLSSKSFSSIVYCSQDAKEMLLKHQVFKNRELYQENVRTEKKRTYSHLKVDPVMRPDGSQWFVGARDLLKALPLNTPTPIELERGEEITLTLIDANHCPGAVMYLIEGRQGAILHTGDFRAEQWFLDSLARNHYLRPYLAPLSTRNESLITKTLDAIYLDTAGAFETLSVPTKEQATTGLTDLLKCYPADTHFFINAWTWGYEDILKSIAGAFQCQVHVDWYKFSVYQRVSDSLLRSIVTLDAGSTRFHACERFHRCDHVAIDTEPNEYDVLIKSKKGHRVVYVDPVPMAVESWNIYLEDTKKAIRTASEVVNSLLVPLARHSPLPELQAFIRLFRPKRVIPNSLGPQLRGLDWVCLDHMFKTCLSPSSSNNKLPPTPHPIDIDISALLIDEESESVIRDIIGSSQLVSRWVEKARPQDKLDLMIGHLDGKGRDCRDSEDESDGDTDSEEDNWRTAEALFGDTVADEKRLYSKAYEFADNDDESRHDRDRNQQKDQERQPPQSTINTTSDTRLPMTPPTSPVRHARTKRLREEDDKLVTLPRKRIVAETDPQVLGSPIRFHQMPSTATKGHLSYLTMEHRDHVQIDARRPELSATDQHRGPTLSGPPRQEGSSFVLDTESVSNSQHNPSSTAGRQAHVQSDSRRALSDMDDHLSQGVLGTSPSFERRDDNGFVRHTKAIFVTRRSMPGHSSASEATIRRKRADIERARQSLELAEKLACVNPGSVVSTYLQARERLLKECARNEVKVQYLEALRELQVVPEPSFVDEGLDKPSAKRRGERRRRYQKGQSNECSLQWSHPIPHDYPFWIQTK</sequence>
<dbReference type="GO" id="GO:0000723">
    <property type="term" value="P:telomere maintenance"/>
    <property type="evidence" value="ECO:0007669"/>
    <property type="project" value="TreeGrafter"/>
</dbReference>
<organism evidence="15 16">
    <name type="scientific">Amanita muscaria (strain Koide BX008)</name>
    <dbReference type="NCBI Taxonomy" id="946122"/>
    <lineage>
        <taxon>Eukaryota</taxon>
        <taxon>Fungi</taxon>
        <taxon>Dikarya</taxon>
        <taxon>Basidiomycota</taxon>
        <taxon>Agaricomycotina</taxon>
        <taxon>Agaricomycetes</taxon>
        <taxon>Agaricomycetidae</taxon>
        <taxon>Agaricales</taxon>
        <taxon>Pluteineae</taxon>
        <taxon>Amanitaceae</taxon>
        <taxon>Amanita</taxon>
    </lineage>
</organism>
<dbReference type="HOGENOM" id="CLU_008345_0_0_1"/>
<keyword evidence="16" id="KW-1185">Reference proteome</keyword>
<feature type="compositionally biased region" description="Basic residues" evidence="13">
    <location>
        <begin position="820"/>
        <end position="831"/>
    </location>
</feature>
<dbReference type="OrthoDB" id="5561659at2759"/>
<dbReference type="InterPro" id="IPR036866">
    <property type="entry name" value="RibonucZ/Hydroxyglut_hydro"/>
</dbReference>
<evidence type="ECO:0000256" key="13">
    <source>
        <dbReference type="SAM" id="MobiDB-lite"/>
    </source>
</evidence>
<evidence type="ECO:0000256" key="12">
    <source>
        <dbReference type="ARBA" id="ARBA00042677"/>
    </source>
</evidence>
<protein>
    <recommendedName>
        <fullName evidence="11">Protein artemis</fullName>
    </recommendedName>
    <alternativeName>
        <fullName evidence="12">DNA cross-link repair 1C protein</fullName>
    </alternativeName>
</protein>
<evidence type="ECO:0000256" key="10">
    <source>
        <dbReference type="ARBA" id="ARBA00023242"/>
    </source>
</evidence>
<keyword evidence="10" id="KW-0539">Nucleus</keyword>
<feature type="compositionally biased region" description="Polar residues" evidence="13">
    <location>
        <begin position="665"/>
        <end position="685"/>
    </location>
</feature>
<dbReference type="GO" id="GO:0003684">
    <property type="term" value="F:damaged DNA binding"/>
    <property type="evidence" value="ECO:0007669"/>
    <property type="project" value="TreeGrafter"/>
</dbReference>
<evidence type="ECO:0000256" key="11">
    <source>
        <dbReference type="ARBA" id="ARBA00039759"/>
    </source>
</evidence>
<dbReference type="InterPro" id="IPR011084">
    <property type="entry name" value="DRMBL"/>
</dbReference>
<keyword evidence="7" id="KW-0269">Exonuclease</keyword>
<dbReference type="SUPFAM" id="SSF56281">
    <property type="entry name" value="Metallo-hydrolase/oxidoreductase"/>
    <property type="match status" value="1"/>
</dbReference>
<evidence type="ECO:0000313" key="15">
    <source>
        <dbReference type="EMBL" id="KIL60847.1"/>
    </source>
</evidence>
<dbReference type="GO" id="GO:0006310">
    <property type="term" value="P:DNA recombination"/>
    <property type="evidence" value="ECO:0007669"/>
    <property type="project" value="UniProtKB-KW"/>
</dbReference>
<comment type="similarity">
    <text evidence="2">Belongs to the DNA repair metallo-beta-lactamase (DRMBL) family.</text>
</comment>
<reference evidence="15 16" key="1">
    <citation type="submission" date="2014-04" db="EMBL/GenBank/DDBJ databases">
        <title>Evolutionary Origins and Diversification of the Mycorrhizal Mutualists.</title>
        <authorList>
            <consortium name="DOE Joint Genome Institute"/>
            <consortium name="Mycorrhizal Genomics Consortium"/>
            <person name="Kohler A."/>
            <person name="Kuo A."/>
            <person name="Nagy L.G."/>
            <person name="Floudas D."/>
            <person name="Copeland A."/>
            <person name="Barry K.W."/>
            <person name="Cichocki N."/>
            <person name="Veneault-Fourrey C."/>
            <person name="LaButti K."/>
            <person name="Lindquist E.A."/>
            <person name="Lipzen A."/>
            <person name="Lundell T."/>
            <person name="Morin E."/>
            <person name="Murat C."/>
            <person name="Riley R."/>
            <person name="Ohm R."/>
            <person name="Sun H."/>
            <person name="Tunlid A."/>
            <person name="Henrissat B."/>
            <person name="Grigoriev I.V."/>
            <person name="Hibbett D.S."/>
            <person name="Martin F."/>
        </authorList>
    </citation>
    <scope>NUCLEOTIDE SEQUENCE [LARGE SCALE GENOMIC DNA]</scope>
    <source>
        <strain evidence="15 16">Koide BX008</strain>
    </source>
</reference>
<dbReference type="EMBL" id="KN818292">
    <property type="protein sequence ID" value="KIL60847.1"/>
    <property type="molecule type" value="Genomic_DNA"/>
</dbReference>
<comment type="subcellular location">
    <subcellularLocation>
        <location evidence="1">Nucleus</location>
    </subcellularLocation>
</comment>
<dbReference type="GO" id="GO:0005634">
    <property type="term" value="C:nucleus"/>
    <property type="evidence" value="ECO:0007669"/>
    <property type="project" value="UniProtKB-SubCell"/>
</dbReference>
<feature type="compositionally biased region" description="Basic and acidic residues" evidence="13">
    <location>
        <begin position="686"/>
        <end position="699"/>
    </location>
</feature>
<dbReference type="GO" id="GO:0004519">
    <property type="term" value="F:endonuclease activity"/>
    <property type="evidence" value="ECO:0007669"/>
    <property type="project" value="UniProtKB-KW"/>
</dbReference>
<feature type="region of interest" description="Disordered" evidence="13">
    <location>
        <begin position="810"/>
        <end position="835"/>
    </location>
</feature>
<dbReference type="Gene3D" id="3.60.15.10">
    <property type="entry name" value="Ribonuclease Z/Hydroxyacylglutathione hydrolase-like"/>
    <property type="match status" value="1"/>
</dbReference>